<evidence type="ECO:0000313" key="9">
    <source>
        <dbReference type="Proteomes" id="UP000027238"/>
    </source>
</evidence>
<evidence type="ECO:0000259" key="7">
    <source>
        <dbReference type="PROSITE" id="PS51387"/>
    </source>
</evidence>
<dbReference type="PROSITE" id="PS51387">
    <property type="entry name" value="FAD_PCMH"/>
    <property type="match status" value="1"/>
</dbReference>
<dbReference type="GO" id="GO:0016491">
    <property type="term" value="F:oxidoreductase activity"/>
    <property type="evidence" value="ECO:0007669"/>
    <property type="project" value="UniProtKB-KW"/>
</dbReference>
<keyword evidence="9" id="KW-1185">Reference proteome</keyword>
<dbReference type="InterPro" id="IPR016166">
    <property type="entry name" value="FAD-bd_PCMH"/>
</dbReference>
<feature type="chain" id="PRO_5001630447" description="FAD-binding PCMH-type domain-containing protein" evidence="6">
    <location>
        <begin position="20"/>
        <end position="481"/>
    </location>
</feature>
<dbReference type="EMBL" id="JMSE01000368">
    <property type="protein sequence ID" value="KDN70277.1"/>
    <property type="molecule type" value="Genomic_DNA"/>
</dbReference>
<dbReference type="Pfam" id="PF01565">
    <property type="entry name" value="FAD_binding_4"/>
    <property type="match status" value="1"/>
</dbReference>
<dbReference type="Gene3D" id="3.40.462.20">
    <property type="match status" value="1"/>
</dbReference>
<dbReference type="HOGENOM" id="CLU_018354_10_1_1"/>
<gene>
    <name evidence="8" type="ORF">CSUB01_09489</name>
</gene>
<feature type="domain" description="FAD-binding PCMH-type" evidence="7">
    <location>
        <begin position="48"/>
        <end position="220"/>
    </location>
</feature>
<accession>A0A066XN05</accession>
<comment type="caution">
    <text evidence="8">The sequence shown here is derived from an EMBL/GenBank/DDBJ whole genome shotgun (WGS) entry which is preliminary data.</text>
</comment>
<evidence type="ECO:0000256" key="6">
    <source>
        <dbReference type="SAM" id="SignalP"/>
    </source>
</evidence>
<dbReference type="Gene3D" id="3.30.465.10">
    <property type="match status" value="1"/>
</dbReference>
<dbReference type="InterPro" id="IPR050416">
    <property type="entry name" value="FAD-linked_Oxidoreductase"/>
</dbReference>
<dbReference type="OrthoDB" id="415825at2759"/>
<organism evidence="8 9">
    <name type="scientific">Colletotrichum sublineola</name>
    <name type="common">Sorghum anthracnose fungus</name>
    <dbReference type="NCBI Taxonomy" id="1173701"/>
    <lineage>
        <taxon>Eukaryota</taxon>
        <taxon>Fungi</taxon>
        <taxon>Dikarya</taxon>
        <taxon>Ascomycota</taxon>
        <taxon>Pezizomycotina</taxon>
        <taxon>Sordariomycetes</taxon>
        <taxon>Hypocreomycetidae</taxon>
        <taxon>Glomerellales</taxon>
        <taxon>Glomerellaceae</taxon>
        <taxon>Colletotrichum</taxon>
        <taxon>Colletotrichum graminicola species complex</taxon>
    </lineage>
</organism>
<comment type="similarity">
    <text evidence="2">Belongs to the oxygen-dependent FAD-linked oxidoreductase family.</text>
</comment>
<proteinExistence type="inferred from homology"/>
<keyword evidence="5" id="KW-0560">Oxidoreductase</keyword>
<dbReference type="SUPFAM" id="SSF56176">
    <property type="entry name" value="FAD-binding/transporter-associated domain-like"/>
    <property type="match status" value="1"/>
</dbReference>
<comment type="cofactor">
    <cofactor evidence="1">
        <name>FAD</name>
        <dbReference type="ChEBI" id="CHEBI:57692"/>
    </cofactor>
</comment>
<dbReference type="OMA" id="QVYWDED"/>
<evidence type="ECO:0000256" key="4">
    <source>
        <dbReference type="ARBA" id="ARBA00022827"/>
    </source>
</evidence>
<dbReference type="InterPro" id="IPR012951">
    <property type="entry name" value="BBE"/>
</dbReference>
<evidence type="ECO:0000256" key="5">
    <source>
        <dbReference type="ARBA" id="ARBA00023002"/>
    </source>
</evidence>
<dbReference type="PANTHER" id="PTHR42973">
    <property type="entry name" value="BINDING OXIDOREDUCTASE, PUTATIVE (AFU_ORTHOLOGUE AFUA_1G17690)-RELATED"/>
    <property type="match status" value="1"/>
</dbReference>
<name>A0A066XN05_COLSU</name>
<reference evidence="9" key="1">
    <citation type="journal article" date="2014" name="Genome Announc.">
        <title>Draft genome sequence of Colletotrichum sublineola, a destructive pathogen of cultivated sorghum.</title>
        <authorList>
            <person name="Baroncelli R."/>
            <person name="Sanz-Martin J.M."/>
            <person name="Rech G.E."/>
            <person name="Sukno S.A."/>
            <person name="Thon M.R."/>
        </authorList>
    </citation>
    <scope>NUCLEOTIDE SEQUENCE [LARGE SCALE GENOMIC DNA]</scope>
    <source>
        <strain evidence="9">TX430BB</strain>
    </source>
</reference>
<dbReference type="InterPro" id="IPR016169">
    <property type="entry name" value="FAD-bd_PCMH_sub2"/>
</dbReference>
<dbReference type="GO" id="GO:0071949">
    <property type="term" value="F:FAD binding"/>
    <property type="evidence" value="ECO:0007669"/>
    <property type="project" value="InterPro"/>
</dbReference>
<keyword evidence="3" id="KW-0285">Flavoprotein</keyword>
<dbReference type="STRING" id="1173701.A0A066XN05"/>
<dbReference type="InterPro" id="IPR036318">
    <property type="entry name" value="FAD-bd_PCMH-like_sf"/>
</dbReference>
<evidence type="ECO:0000256" key="1">
    <source>
        <dbReference type="ARBA" id="ARBA00001974"/>
    </source>
</evidence>
<dbReference type="Proteomes" id="UP000027238">
    <property type="component" value="Unassembled WGS sequence"/>
</dbReference>
<dbReference type="eggNOG" id="ENOG502QVGN">
    <property type="taxonomic scope" value="Eukaryota"/>
</dbReference>
<evidence type="ECO:0000313" key="8">
    <source>
        <dbReference type="EMBL" id="KDN70277.1"/>
    </source>
</evidence>
<keyword evidence="6" id="KW-0732">Signal</keyword>
<dbReference type="AlphaFoldDB" id="A0A066XN05"/>
<dbReference type="PANTHER" id="PTHR42973:SF39">
    <property type="entry name" value="FAD-BINDING PCMH-TYPE DOMAIN-CONTAINING PROTEIN"/>
    <property type="match status" value="1"/>
</dbReference>
<sequence>MFSQVFMITQAFIAVAASASTLDSLKSCLSAASVPIASSIPTSYNVRLPYKPLAVIVPTTVAQISSAVKCGAHYGISISAKSGGHSYTSSAFGGEDGHLMVNLDRMYAVKVATDGTAKVQAGARLGHVATELFEQGKRALSHGTCPAVGIGGHSLHGGHGMVSRKYGLTTDWIKGATVVLANGTITYCSATERPNLFWAIRGAGSSMVIVAELDFNTFAAPERMTYFDISLTWSVTKAIEVLLDAQEFAKRMPAELTMAVTFNNDGYYLNGAYAGDDAAFRNAVQPLLTKIDARVSSAKTVGWMDFIKHYAGTPEIDITTPNYNEHENFYASSITAPTLSRTQMESLVNAVNKTGIASNRSWFMHMNFHGGENSAITSPKPIDTAYVHRDKMLLFQLKDSVSQSQQYPSNEVSFLQGLRQSISTGLSSNEWGMYANYPDSEIGSDAQRLYWGSNLDRLEWVKEDYDPKNLFRNSQSVKPAV</sequence>
<protein>
    <recommendedName>
        <fullName evidence="7">FAD-binding PCMH-type domain-containing protein</fullName>
    </recommendedName>
</protein>
<keyword evidence="4" id="KW-0274">FAD</keyword>
<feature type="signal peptide" evidence="6">
    <location>
        <begin position="1"/>
        <end position="19"/>
    </location>
</feature>
<evidence type="ECO:0000256" key="2">
    <source>
        <dbReference type="ARBA" id="ARBA00005466"/>
    </source>
</evidence>
<evidence type="ECO:0000256" key="3">
    <source>
        <dbReference type="ARBA" id="ARBA00022630"/>
    </source>
</evidence>
<dbReference type="Pfam" id="PF08031">
    <property type="entry name" value="BBE"/>
    <property type="match status" value="1"/>
</dbReference>
<dbReference type="InterPro" id="IPR006094">
    <property type="entry name" value="Oxid_FAD_bind_N"/>
</dbReference>